<dbReference type="OrthoDB" id="25179at2759"/>
<evidence type="ECO:0000313" key="3">
    <source>
        <dbReference type="Proteomes" id="UP000784294"/>
    </source>
</evidence>
<name>A0A448XCL6_9PLAT</name>
<evidence type="ECO:0000313" key="2">
    <source>
        <dbReference type="EMBL" id="VEL33471.1"/>
    </source>
</evidence>
<protein>
    <submittedName>
        <fullName evidence="2">Uncharacterized protein</fullName>
    </submittedName>
</protein>
<accession>A0A448XCL6</accession>
<reference evidence="2" key="1">
    <citation type="submission" date="2018-11" db="EMBL/GenBank/DDBJ databases">
        <authorList>
            <consortium name="Pathogen Informatics"/>
        </authorList>
    </citation>
    <scope>NUCLEOTIDE SEQUENCE</scope>
</reference>
<organism evidence="2 3">
    <name type="scientific">Protopolystoma xenopodis</name>
    <dbReference type="NCBI Taxonomy" id="117903"/>
    <lineage>
        <taxon>Eukaryota</taxon>
        <taxon>Metazoa</taxon>
        <taxon>Spiralia</taxon>
        <taxon>Lophotrochozoa</taxon>
        <taxon>Platyhelminthes</taxon>
        <taxon>Monogenea</taxon>
        <taxon>Polyopisthocotylea</taxon>
        <taxon>Polystomatidea</taxon>
        <taxon>Polystomatidae</taxon>
        <taxon>Protopolystoma</taxon>
    </lineage>
</organism>
<dbReference type="AlphaFoldDB" id="A0A448XCL6"/>
<evidence type="ECO:0000256" key="1">
    <source>
        <dbReference type="SAM" id="MobiDB-lite"/>
    </source>
</evidence>
<dbReference type="EMBL" id="CAAALY010245834">
    <property type="protein sequence ID" value="VEL33471.1"/>
    <property type="molecule type" value="Genomic_DNA"/>
</dbReference>
<feature type="compositionally biased region" description="Polar residues" evidence="1">
    <location>
        <begin position="9"/>
        <end position="24"/>
    </location>
</feature>
<feature type="region of interest" description="Disordered" evidence="1">
    <location>
        <begin position="39"/>
        <end position="85"/>
    </location>
</feature>
<gene>
    <name evidence="2" type="ORF">PXEA_LOCUS26911</name>
</gene>
<comment type="caution">
    <text evidence="2">The sequence shown here is derived from an EMBL/GenBank/DDBJ whole genome shotgun (WGS) entry which is preliminary data.</text>
</comment>
<feature type="compositionally biased region" description="Polar residues" evidence="1">
    <location>
        <begin position="75"/>
        <end position="85"/>
    </location>
</feature>
<dbReference type="Proteomes" id="UP000784294">
    <property type="component" value="Unassembled WGS sequence"/>
</dbReference>
<keyword evidence="3" id="KW-1185">Reference proteome</keyword>
<feature type="region of interest" description="Disordered" evidence="1">
    <location>
        <begin position="135"/>
        <end position="156"/>
    </location>
</feature>
<proteinExistence type="predicted"/>
<sequence>METAEDVTTPASRLDSSGPSSCENPSRLLFTDSAAAEPVASGGVSGGSCQPQREPIFTQPWRASIRIRSPEVGTSRPSTATSSGLAGSDQRLINVWRMWKHYLIISHFIGQPRGPPLRPSAASLGRLARLGSESGPLCRNGRMRRPPEGGSCNGELPGEIGESRVDVDHCCQTQADSSSKPQWCRGSTT</sequence>
<feature type="region of interest" description="Disordered" evidence="1">
    <location>
        <begin position="1"/>
        <end position="26"/>
    </location>
</feature>